<dbReference type="EMBL" id="BIFR01000001">
    <property type="protein sequence ID" value="GCE14375.1"/>
    <property type="molecule type" value="Genomic_DNA"/>
</dbReference>
<proteinExistence type="predicted"/>
<comment type="caution">
    <text evidence="2">The sequence shown here is derived from an EMBL/GenBank/DDBJ whole genome shotgun (WGS) entry which is preliminary data.</text>
</comment>
<organism evidence="2 3">
    <name type="scientific">Tengunoibacter tsumagoiensis</name>
    <dbReference type="NCBI Taxonomy" id="2014871"/>
    <lineage>
        <taxon>Bacteria</taxon>
        <taxon>Bacillati</taxon>
        <taxon>Chloroflexota</taxon>
        <taxon>Ktedonobacteria</taxon>
        <taxon>Ktedonobacterales</taxon>
        <taxon>Dictyobacteraceae</taxon>
        <taxon>Tengunoibacter</taxon>
    </lineage>
</organism>
<keyword evidence="1" id="KW-1133">Transmembrane helix</keyword>
<sequence length="422" mass="46391">MSKHNLSGRVFLSVLLAGFLFSLLGLTTVGSSLSHAASGNGHIYGRLLDGSNKNAPLANQVVTLQTQQGSNSQDFATATTDAQGQYSFANLPNDKTTNYALYIRYQGAQYVSDLLTLDSKPEQQVDLTVYEATADASNIAVVSSNVLIHAPDQRTGTVTISEVIDFQNLSSHAYVGSLDGSKGKPNALLFTLPPNVVNKSITLDKGFSGYQVIQVDRGFATDAALMPGPNEFTFSYEVPYSGSEYSFTYDPQYPTVVLSLLVPPSLQATSSTLQPSGLLNADQQPYRLFKAEKLQAHQTIQLSLAGLPTVQKEEAPAPLNTPVVWLIVSLLVMSAILVLTWFLYRSRRRRVGGIATKGAQSRQKVQTESELDDARQRLLQELLKLDQKFEAGNIEKAHYEEQRKKLKARLRTLMREQEIVQR</sequence>
<accession>A0A402A5T2</accession>
<evidence type="ECO:0000313" key="3">
    <source>
        <dbReference type="Proteomes" id="UP000287352"/>
    </source>
</evidence>
<protein>
    <recommendedName>
        <fullName evidence="4">Carboxypeptidase regulatory-like domain-containing protein</fullName>
    </recommendedName>
</protein>
<dbReference type="OrthoDB" id="148365at2"/>
<keyword evidence="1" id="KW-0472">Membrane</keyword>
<evidence type="ECO:0000313" key="2">
    <source>
        <dbReference type="EMBL" id="GCE14375.1"/>
    </source>
</evidence>
<dbReference type="Pfam" id="PF13620">
    <property type="entry name" value="CarboxypepD_reg"/>
    <property type="match status" value="1"/>
</dbReference>
<evidence type="ECO:0008006" key="4">
    <source>
        <dbReference type="Google" id="ProtNLM"/>
    </source>
</evidence>
<feature type="transmembrane region" description="Helical" evidence="1">
    <location>
        <begin position="323"/>
        <end position="344"/>
    </location>
</feature>
<keyword evidence="3" id="KW-1185">Reference proteome</keyword>
<dbReference type="InterPro" id="IPR013783">
    <property type="entry name" value="Ig-like_fold"/>
</dbReference>
<dbReference type="Gene3D" id="2.60.40.10">
    <property type="entry name" value="Immunoglobulins"/>
    <property type="match status" value="1"/>
</dbReference>
<reference evidence="3" key="1">
    <citation type="submission" date="2018-12" db="EMBL/GenBank/DDBJ databases">
        <title>Tengunoibacter tsumagoiensis gen. nov., sp. nov., Dictyobacter kobayashii sp. nov., D. alpinus sp. nov., and D. joshuensis sp. nov. and description of Dictyobacteraceae fam. nov. within the order Ktedonobacterales isolated from Tengu-no-mugimeshi.</title>
        <authorList>
            <person name="Wang C.M."/>
            <person name="Zheng Y."/>
            <person name="Sakai Y."/>
            <person name="Toyoda A."/>
            <person name="Minakuchi Y."/>
            <person name="Abe K."/>
            <person name="Yokota A."/>
            <person name="Yabe S."/>
        </authorList>
    </citation>
    <scope>NUCLEOTIDE SEQUENCE [LARGE SCALE GENOMIC DNA]</scope>
    <source>
        <strain evidence="3">Uno3</strain>
    </source>
</reference>
<dbReference type="InterPro" id="IPR013784">
    <property type="entry name" value="Carb-bd-like_fold"/>
</dbReference>
<dbReference type="Proteomes" id="UP000287352">
    <property type="component" value="Unassembled WGS sequence"/>
</dbReference>
<keyword evidence="1" id="KW-0812">Transmembrane</keyword>
<name>A0A402A5T2_9CHLR</name>
<dbReference type="RefSeq" id="WP_126581787.1">
    <property type="nucleotide sequence ID" value="NZ_BIFR01000001.1"/>
</dbReference>
<dbReference type="AlphaFoldDB" id="A0A402A5T2"/>
<dbReference type="GO" id="GO:0030246">
    <property type="term" value="F:carbohydrate binding"/>
    <property type="evidence" value="ECO:0007669"/>
    <property type="project" value="InterPro"/>
</dbReference>
<gene>
    <name evidence="2" type="ORF">KTT_42340</name>
</gene>
<dbReference type="SUPFAM" id="SSF49452">
    <property type="entry name" value="Starch-binding domain-like"/>
    <property type="match status" value="1"/>
</dbReference>
<evidence type="ECO:0000256" key="1">
    <source>
        <dbReference type="SAM" id="Phobius"/>
    </source>
</evidence>